<gene>
    <name evidence="1" type="ORF">GGR04_002724</name>
</gene>
<keyword evidence="2" id="KW-1185">Reference proteome</keyword>
<organism evidence="1 2">
    <name type="scientific">Aureimonas pseudogalii</name>
    <dbReference type="NCBI Taxonomy" id="1744844"/>
    <lineage>
        <taxon>Bacteria</taxon>
        <taxon>Pseudomonadati</taxon>
        <taxon>Pseudomonadota</taxon>
        <taxon>Alphaproteobacteria</taxon>
        <taxon>Hyphomicrobiales</taxon>
        <taxon>Aurantimonadaceae</taxon>
        <taxon>Aureimonas</taxon>
    </lineage>
</organism>
<dbReference type="RefSeq" id="WP_183200402.1">
    <property type="nucleotide sequence ID" value="NZ_JACIEK010000007.1"/>
</dbReference>
<protein>
    <submittedName>
        <fullName evidence="1">Uncharacterized protein</fullName>
    </submittedName>
</protein>
<evidence type="ECO:0000313" key="1">
    <source>
        <dbReference type="EMBL" id="MBB3998869.1"/>
    </source>
</evidence>
<dbReference type="Proteomes" id="UP000542776">
    <property type="component" value="Unassembled WGS sequence"/>
</dbReference>
<proteinExistence type="predicted"/>
<accession>A0A7W6H5D7</accession>
<reference evidence="1 2" key="1">
    <citation type="submission" date="2020-08" db="EMBL/GenBank/DDBJ databases">
        <title>Genomic Encyclopedia of Type Strains, Phase IV (KMG-IV): sequencing the most valuable type-strain genomes for metagenomic binning, comparative biology and taxonomic classification.</title>
        <authorList>
            <person name="Goeker M."/>
        </authorList>
    </citation>
    <scope>NUCLEOTIDE SEQUENCE [LARGE SCALE GENOMIC DNA]</scope>
    <source>
        <strain evidence="1 2">DSM 102238</strain>
    </source>
</reference>
<evidence type="ECO:0000313" key="2">
    <source>
        <dbReference type="Proteomes" id="UP000542776"/>
    </source>
</evidence>
<comment type="caution">
    <text evidence="1">The sequence shown here is derived from an EMBL/GenBank/DDBJ whole genome shotgun (WGS) entry which is preliminary data.</text>
</comment>
<dbReference type="AlphaFoldDB" id="A0A7W6H5D7"/>
<sequence length="76" mass="8418">MSPSENLAALAQMKYDGQQMLHEGVALGWPISLTLKLVRAEMRSRNLMVPADMTAWLWDGRTSDRTITNPFSPVGG</sequence>
<name>A0A7W6H5D7_9HYPH</name>
<dbReference type="EMBL" id="JACIEK010000007">
    <property type="protein sequence ID" value="MBB3998869.1"/>
    <property type="molecule type" value="Genomic_DNA"/>
</dbReference>